<dbReference type="AlphaFoldDB" id="A0AAE3P4E8"/>
<keyword evidence="1" id="KW-0175">Coiled coil</keyword>
<name>A0AAE3P4E8_9BACT</name>
<evidence type="ECO:0000313" key="2">
    <source>
        <dbReference type="EMBL" id="MDF1613043.1"/>
    </source>
</evidence>
<dbReference type="Proteomes" id="UP001221302">
    <property type="component" value="Unassembled WGS sequence"/>
</dbReference>
<organism evidence="2 3">
    <name type="scientific">Stygiobacter electus</name>
    <dbReference type="NCBI Taxonomy" id="3032292"/>
    <lineage>
        <taxon>Bacteria</taxon>
        <taxon>Pseudomonadati</taxon>
        <taxon>Ignavibacteriota</taxon>
        <taxon>Ignavibacteria</taxon>
        <taxon>Ignavibacteriales</taxon>
        <taxon>Melioribacteraceae</taxon>
        <taxon>Stygiobacter</taxon>
    </lineage>
</organism>
<evidence type="ECO:0000256" key="1">
    <source>
        <dbReference type="SAM" id="Coils"/>
    </source>
</evidence>
<protein>
    <submittedName>
        <fullName evidence="2">Uncharacterized protein</fullName>
    </submittedName>
</protein>
<keyword evidence="3" id="KW-1185">Reference proteome</keyword>
<proteinExistence type="predicted"/>
<comment type="caution">
    <text evidence="2">The sequence shown here is derived from an EMBL/GenBank/DDBJ whole genome shotgun (WGS) entry which is preliminary data.</text>
</comment>
<dbReference type="EMBL" id="JARGDL010000024">
    <property type="protein sequence ID" value="MDF1613043.1"/>
    <property type="molecule type" value="Genomic_DNA"/>
</dbReference>
<gene>
    <name evidence="2" type="ORF">P0M35_12835</name>
</gene>
<reference evidence="2" key="1">
    <citation type="submission" date="2023-03" db="EMBL/GenBank/DDBJ databases">
        <title>Stygiobacter electus gen. nov., sp. nov., facultatively anaerobic thermotolerant bacterium of the class Ignavibacteria from a well of Yessentuki mineral water deposit.</title>
        <authorList>
            <person name="Podosokorskaya O.A."/>
            <person name="Elcheninov A.G."/>
            <person name="Petrova N.F."/>
            <person name="Zavarzina D.G."/>
            <person name="Kublanov I.V."/>
            <person name="Merkel A.Y."/>
        </authorList>
    </citation>
    <scope>NUCLEOTIDE SEQUENCE</scope>
    <source>
        <strain evidence="2">09-Me</strain>
    </source>
</reference>
<dbReference type="RefSeq" id="WP_321536814.1">
    <property type="nucleotide sequence ID" value="NZ_JARGDL010000024.1"/>
</dbReference>
<evidence type="ECO:0000313" key="3">
    <source>
        <dbReference type="Proteomes" id="UP001221302"/>
    </source>
</evidence>
<sequence>MKFYGHTFHIPVLGVGYSVDAPAKVAKYGISSVISIVDDILLEQLRKDYHQKLDKPYEPILAREKDSRAKRITAYLNLINEIVKDQFEKLRVSAFEKGSEITKYFELLPDVSFLKQKYYEMLSEKEELIKLKMQKFLRDNLHCGSIDVNIMTKVDKTNYSEGLPLPSEFNDAHAALRGYANSNLESSLIFSAGMNPKLYGYLETFKDFLPQINGSFKKKIVIKVSDFRSALIQGKFLAKKGLWVSEFRIESGLNCGGHAFATDGYLLGPILEEFKNRKEELLDTLKNLFLPSLQNKEIKTDEKKLDINITVQGGVGLSTEHEFLIRNYGVKSVGWGSPFLLVPEVMNVDKKTLTQLSEAKEDDYYLSNSSPLGVPFNSIRNSGKDLERIERMENGKPGSPCPKKFLEFNKDFTDKPICTASISYFKKLDSIKDNPELKMKYENDLRNASDKNCLCEGLSASALIAKKIVDPKQSLAVAICPGPNLAYFSKVATLKEMVDHIYGRINLITHPNRPNMFIKELSLYIDYLHKKIDESINNFTNQKDELYSTFRKNLIDGIEYYKSLIPNITEEAENVRNKIQKDLELLEEKLLSYQIAI</sequence>
<accession>A0AAE3P4E8</accession>
<feature type="coiled-coil region" evidence="1">
    <location>
        <begin position="569"/>
        <end position="596"/>
    </location>
</feature>